<name>A0ABS9ZSH5_9SPHI</name>
<evidence type="ECO:0000313" key="3">
    <source>
        <dbReference type="Proteomes" id="UP001165460"/>
    </source>
</evidence>
<feature type="transmembrane region" description="Helical" evidence="1">
    <location>
        <begin position="74"/>
        <end position="94"/>
    </location>
</feature>
<sequence length="102" mass="11782">MEEIEQQKLKRKNSDISILMIVVNLLLMVMFLTIGKLTEDQVYLNIVYISIGITCLVFLYAVSYHGKGYNRGKWFFAIALIISVILVVFMIYVFNLAQAFVH</sequence>
<dbReference type="RefSeq" id="WP_243358677.1">
    <property type="nucleotide sequence ID" value="NZ_JALGBH010000001.1"/>
</dbReference>
<evidence type="ECO:0000256" key="1">
    <source>
        <dbReference type="SAM" id="Phobius"/>
    </source>
</evidence>
<feature type="transmembrane region" description="Helical" evidence="1">
    <location>
        <begin position="16"/>
        <end position="35"/>
    </location>
</feature>
<proteinExistence type="predicted"/>
<dbReference type="EMBL" id="JALGBH010000001">
    <property type="protein sequence ID" value="MCJ0741551.1"/>
    <property type="molecule type" value="Genomic_DNA"/>
</dbReference>
<reference evidence="2" key="1">
    <citation type="submission" date="2022-03" db="EMBL/GenBank/DDBJ databases">
        <authorList>
            <person name="Woo C.Y."/>
        </authorList>
    </citation>
    <scope>NUCLEOTIDE SEQUENCE</scope>
    <source>
        <strain evidence="2">CYS-01</strain>
    </source>
</reference>
<keyword evidence="1" id="KW-1133">Transmembrane helix</keyword>
<protein>
    <submittedName>
        <fullName evidence="2">Uncharacterized protein</fullName>
    </submittedName>
</protein>
<keyword evidence="1" id="KW-0812">Transmembrane</keyword>
<evidence type="ECO:0000313" key="2">
    <source>
        <dbReference type="EMBL" id="MCJ0741551.1"/>
    </source>
</evidence>
<feature type="transmembrane region" description="Helical" evidence="1">
    <location>
        <begin position="41"/>
        <end position="62"/>
    </location>
</feature>
<accession>A0ABS9ZSH5</accession>
<keyword evidence="1" id="KW-0472">Membrane</keyword>
<gene>
    <name evidence="2" type="ORF">MMF97_02430</name>
</gene>
<organism evidence="2 3">
    <name type="scientific">Pedobacter montanisoli</name>
    <dbReference type="NCBI Taxonomy" id="2923277"/>
    <lineage>
        <taxon>Bacteria</taxon>
        <taxon>Pseudomonadati</taxon>
        <taxon>Bacteroidota</taxon>
        <taxon>Sphingobacteriia</taxon>
        <taxon>Sphingobacteriales</taxon>
        <taxon>Sphingobacteriaceae</taxon>
        <taxon>Pedobacter</taxon>
    </lineage>
</organism>
<comment type="caution">
    <text evidence="2">The sequence shown here is derived from an EMBL/GenBank/DDBJ whole genome shotgun (WGS) entry which is preliminary data.</text>
</comment>
<dbReference type="Proteomes" id="UP001165460">
    <property type="component" value="Unassembled WGS sequence"/>
</dbReference>
<keyword evidence="3" id="KW-1185">Reference proteome</keyword>